<dbReference type="STRING" id="68775.A0A5C3LLT9"/>
<dbReference type="OrthoDB" id="3043069at2759"/>
<dbReference type="EMBL" id="ML213643">
    <property type="protein sequence ID" value="TFK33705.1"/>
    <property type="molecule type" value="Genomic_DNA"/>
</dbReference>
<sequence length="116" mass="13257">IECHFCTKHFSLADMHNHIGKHILCALRNIPDVFKGNDTEFFHIVLYPCGECRLEGCKTELIKTGSSIPITSDCPYHYTRMKYVKAGVYSKRTPCMNITLNCPLCPVGLNMQQRTF</sequence>
<dbReference type="Proteomes" id="UP000308652">
    <property type="component" value="Unassembled WGS sequence"/>
</dbReference>
<keyword evidence="2" id="KW-1185">Reference proteome</keyword>
<accession>A0A5C3LLT9</accession>
<feature type="non-terminal residue" evidence="1">
    <location>
        <position position="1"/>
    </location>
</feature>
<gene>
    <name evidence="1" type="ORF">BDQ12DRAFT_614826</name>
</gene>
<dbReference type="AlphaFoldDB" id="A0A5C3LLT9"/>
<evidence type="ECO:0000313" key="2">
    <source>
        <dbReference type="Proteomes" id="UP000308652"/>
    </source>
</evidence>
<protein>
    <submittedName>
        <fullName evidence="1">Uncharacterized protein</fullName>
    </submittedName>
</protein>
<reference evidence="1 2" key="1">
    <citation type="journal article" date="2019" name="Nat. Ecol. Evol.">
        <title>Megaphylogeny resolves global patterns of mushroom evolution.</title>
        <authorList>
            <person name="Varga T."/>
            <person name="Krizsan K."/>
            <person name="Foldi C."/>
            <person name="Dima B."/>
            <person name="Sanchez-Garcia M."/>
            <person name="Sanchez-Ramirez S."/>
            <person name="Szollosi G.J."/>
            <person name="Szarkandi J.G."/>
            <person name="Papp V."/>
            <person name="Albert L."/>
            <person name="Andreopoulos W."/>
            <person name="Angelini C."/>
            <person name="Antonin V."/>
            <person name="Barry K.W."/>
            <person name="Bougher N.L."/>
            <person name="Buchanan P."/>
            <person name="Buyck B."/>
            <person name="Bense V."/>
            <person name="Catcheside P."/>
            <person name="Chovatia M."/>
            <person name="Cooper J."/>
            <person name="Damon W."/>
            <person name="Desjardin D."/>
            <person name="Finy P."/>
            <person name="Geml J."/>
            <person name="Haridas S."/>
            <person name="Hughes K."/>
            <person name="Justo A."/>
            <person name="Karasinski D."/>
            <person name="Kautmanova I."/>
            <person name="Kiss B."/>
            <person name="Kocsube S."/>
            <person name="Kotiranta H."/>
            <person name="LaButti K.M."/>
            <person name="Lechner B.E."/>
            <person name="Liimatainen K."/>
            <person name="Lipzen A."/>
            <person name="Lukacs Z."/>
            <person name="Mihaltcheva S."/>
            <person name="Morgado L.N."/>
            <person name="Niskanen T."/>
            <person name="Noordeloos M.E."/>
            <person name="Ohm R.A."/>
            <person name="Ortiz-Santana B."/>
            <person name="Ovrebo C."/>
            <person name="Racz N."/>
            <person name="Riley R."/>
            <person name="Savchenko A."/>
            <person name="Shiryaev A."/>
            <person name="Soop K."/>
            <person name="Spirin V."/>
            <person name="Szebenyi C."/>
            <person name="Tomsovsky M."/>
            <person name="Tulloss R.E."/>
            <person name="Uehling J."/>
            <person name="Grigoriev I.V."/>
            <person name="Vagvolgyi C."/>
            <person name="Papp T."/>
            <person name="Martin F.M."/>
            <person name="Miettinen O."/>
            <person name="Hibbett D.S."/>
            <person name="Nagy L.G."/>
        </authorList>
    </citation>
    <scope>NUCLEOTIDE SEQUENCE [LARGE SCALE GENOMIC DNA]</scope>
    <source>
        <strain evidence="1 2">CBS 166.37</strain>
    </source>
</reference>
<name>A0A5C3LLT9_9AGAR</name>
<proteinExistence type="predicted"/>
<organism evidence="1 2">
    <name type="scientific">Crucibulum laeve</name>
    <dbReference type="NCBI Taxonomy" id="68775"/>
    <lineage>
        <taxon>Eukaryota</taxon>
        <taxon>Fungi</taxon>
        <taxon>Dikarya</taxon>
        <taxon>Basidiomycota</taxon>
        <taxon>Agaricomycotina</taxon>
        <taxon>Agaricomycetes</taxon>
        <taxon>Agaricomycetidae</taxon>
        <taxon>Agaricales</taxon>
        <taxon>Agaricineae</taxon>
        <taxon>Nidulariaceae</taxon>
        <taxon>Crucibulum</taxon>
    </lineage>
</organism>
<evidence type="ECO:0000313" key="1">
    <source>
        <dbReference type="EMBL" id="TFK33705.1"/>
    </source>
</evidence>